<evidence type="ECO:0000313" key="2">
    <source>
        <dbReference type="EMBL" id="SVB54230.1"/>
    </source>
</evidence>
<gene>
    <name evidence="2" type="ORF">METZ01_LOCUS207084</name>
</gene>
<sequence length="30" mass="3177">MTEPSSVDPFSLAAQLGGGDLPPVHQWNPE</sequence>
<feature type="region of interest" description="Disordered" evidence="1">
    <location>
        <begin position="1"/>
        <end position="30"/>
    </location>
</feature>
<protein>
    <submittedName>
        <fullName evidence="2">Uncharacterized protein</fullName>
    </submittedName>
</protein>
<dbReference type="AlphaFoldDB" id="A0A382EU37"/>
<reference evidence="2" key="1">
    <citation type="submission" date="2018-05" db="EMBL/GenBank/DDBJ databases">
        <authorList>
            <person name="Lanie J.A."/>
            <person name="Ng W.-L."/>
            <person name="Kazmierczak K.M."/>
            <person name="Andrzejewski T.M."/>
            <person name="Davidsen T.M."/>
            <person name="Wayne K.J."/>
            <person name="Tettelin H."/>
            <person name="Glass J.I."/>
            <person name="Rusch D."/>
            <person name="Podicherti R."/>
            <person name="Tsui H.-C.T."/>
            <person name="Winkler M.E."/>
        </authorList>
    </citation>
    <scope>NUCLEOTIDE SEQUENCE</scope>
</reference>
<name>A0A382EU37_9ZZZZ</name>
<dbReference type="EMBL" id="UINC01046341">
    <property type="protein sequence ID" value="SVB54230.1"/>
    <property type="molecule type" value="Genomic_DNA"/>
</dbReference>
<feature type="non-terminal residue" evidence="2">
    <location>
        <position position="30"/>
    </location>
</feature>
<accession>A0A382EU37</accession>
<proteinExistence type="predicted"/>
<evidence type="ECO:0000256" key="1">
    <source>
        <dbReference type="SAM" id="MobiDB-lite"/>
    </source>
</evidence>
<organism evidence="2">
    <name type="scientific">marine metagenome</name>
    <dbReference type="NCBI Taxonomy" id="408172"/>
    <lineage>
        <taxon>unclassified sequences</taxon>
        <taxon>metagenomes</taxon>
        <taxon>ecological metagenomes</taxon>
    </lineage>
</organism>